<reference evidence="1" key="1">
    <citation type="submission" date="2018-02" db="EMBL/GenBank/DDBJ databases">
        <title>Rhizophora mucronata_Transcriptome.</title>
        <authorList>
            <person name="Meera S.P."/>
            <person name="Sreeshan A."/>
            <person name="Augustine A."/>
        </authorList>
    </citation>
    <scope>NUCLEOTIDE SEQUENCE</scope>
    <source>
        <tissue evidence="1">Leaf</tissue>
    </source>
</reference>
<evidence type="ECO:0000313" key="1">
    <source>
        <dbReference type="EMBL" id="MBX74148.1"/>
    </source>
</evidence>
<sequence>MFSHCSTQSA</sequence>
<dbReference type="EMBL" id="GGEC01093664">
    <property type="protein sequence ID" value="MBX74148.1"/>
    <property type="molecule type" value="Transcribed_RNA"/>
</dbReference>
<name>A0A2P2R4M6_RHIMU</name>
<accession>A0A2P2R4M6</accession>
<protein>
    <submittedName>
        <fullName evidence="1">Uncharacterized protein</fullName>
    </submittedName>
</protein>
<proteinExistence type="predicted"/>
<organism evidence="1">
    <name type="scientific">Rhizophora mucronata</name>
    <name type="common">Asiatic mangrove</name>
    <dbReference type="NCBI Taxonomy" id="61149"/>
    <lineage>
        <taxon>Eukaryota</taxon>
        <taxon>Viridiplantae</taxon>
        <taxon>Streptophyta</taxon>
        <taxon>Embryophyta</taxon>
        <taxon>Tracheophyta</taxon>
        <taxon>Spermatophyta</taxon>
        <taxon>Magnoliopsida</taxon>
        <taxon>eudicotyledons</taxon>
        <taxon>Gunneridae</taxon>
        <taxon>Pentapetalae</taxon>
        <taxon>rosids</taxon>
        <taxon>fabids</taxon>
        <taxon>Malpighiales</taxon>
        <taxon>Rhizophoraceae</taxon>
        <taxon>Rhizophora</taxon>
    </lineage>
</organism>